<dbReference type="EMBL" id="GDJX01009849">
    <property type="protein sequence ID" value="JAT58087.1"/>
    <property type="molecule type" value="Transcribed_RNA"/>
</dbReference>
<sequence>TWNASIQLDFPYLATSCSWGTKGTPSKNVSGMVTVHLKANGGAKYNVASLPAGQPSLKGRGDNVSKYSEATCFRDWCEGELFRLTGARDTGFLEFCLKQSRSEATTLLREILGLLDPKPEFIDNFLNYMELLPADVIKLTFQSHPNQIASGDNTTHGNADIIADGADVDMLTGLEGSAKGGGKKAKKGKKVSRLF</sequence>
<reference evidence="1" key="1">
    <citation type="submission" date="2015-07" db="EMBL/GenBank/DDBJ databases">
        <title>Transcriptome Assembly of Anthurium amnicola.</title>
        <authorList>
            <person name="Suzuki J."/>
        </authorList>
    </citation>
    <scope>NUCLEOTIDE SEQUENCE</scope>
</reference>
<organism evidence="1">
    <name type="scientific">Anthurium amnicola</name>
    <dbReference type="NCBI Taxonomy" id="1678845"/>
    <lineage>
        <taxon>Eukaryota</taxon>
        <taxon>Viridiplantae</taxon>
        <taxon>Streptophyta</taxon>
        <taxon>Embryophyta</taxon>
        <taxon>Tracheophyta</taxon>
        <taxon>Spermatophyta</taxon>
        <taxon>Magnoliopsida</taxon>
        <taxon>Liliopsida</taxon>
        <taxon>Araceae</taxon>
        <taxon>Pothoideae</taxon>
        <taxon>Potheae</taxon>
        <taxon>Anthurium</taxon>
    </lineage>
</organism>
<proteinExistence type="predicted"/>
<protein>
    <submittedName>
        <fullName evidence="1">Structural maintenance of chromosomes protein 5</fullName>
    </submittedName>
</protein>
<dbReference type="AlphaFoldDB" id="A0A1D1YTU5"/>
<feature type="non-terminal residue" evidence="1">
    <location>
        <position position="1"/>
    </location>
</feature>
<dbReference type="PANTHER" id="PTHR47471">
    <property type="entry name" value="GYF DOMAIN-CONTAINING PROTEIN"/>
    <property type="match status" value="1"/>
</dbReference>
<gene>
    <name evidence="1" type="primary">SMC5_2</name>
    <name evidence="1" type="ORF">g.88760</name>
</gene>
<accession>A0A1D1YTU5</accession>
<name>A0A1D1YTU5_9ARAE</name>
<evidence type="ECO:0000313" key="1">
    <source>
        <dbReference type="EMBL" id="JAT58087.1"/>
    </source>
</evidence>
<dbReference type="PANTHER" id="PTHR47471:SF1">
    <property type="entry name" value="PROTEIN ESSENTIAL FOR POTEXVIRUS ACCUMULATION 1"/>
    <property type="match status" value="1"/>
</dbReference>